<dbReference type="SUPFAM" id="SSF57845">
    <property type="entry name" value="B-box zinc-binding domain"/>
    <property type="match status" value="1"/>
</dbReference>
<dbReference type="Proteomes" id="UP000694844">
    <property type="component" value="Chromosome 5"/>
</dbReference>
<dbReference type="OrthoDB" id="6108862at2759"/>
<proteinExistence type="predicted"/>
<dbReference type="InterPro" id="IPR000315">
    <property type="entry name" value="Znf_B-box"/>
</dbReference>
<dbReference type="KEGG" id="cvn:111099225"/>
<keyword evidence="1" id="KW-0863">Zinc-finger</keyword>
<dbReference type="AlphaFoldDB" id="A0A8B8A6T9"/>
<feature type="domain" description="B box-type" evidence="2">
    <location>
        <begin position="17"/>
        <end position="58"/>
    </location>
</feature>
<keyword evidence="1" id="KW-0479">Metal-binding</keyword>
<name>A0A8B8A6T9_CRAVI</name>
<dbReference type="PANTHER" id="PTHR25462:SF296">
    <property type="entry name" value="MEIOTIC P26, ISOFORM F"/>
    <property type="match status" value="1"/>
</dbReference>
<evidence type="ECO:0000256" key="1">
    <source>
        <dbReference type="PROSITE-ProRule" id="PRU00024"/>
    </source>
</evidence>
<dbReference type="InterPro" id="IPR047153">
    <property type="entry name" value="TRIM45/56/19-like"/>
</dbReference>
<organism evidence="3 4">
    <name type="scientific">Crassostrea virginica</name>
    <name type="common">Eastern oyster</name>
    <dbReference type="NCBI Taxonomy" id="6565"/>
    <lineage>
        <taxon>Eukaryota</taxon>
        <taxon>Metazoa</taxon>
        <taxon>Spiralia</taxon>
        <taxon>Lophotrochozoa</taxon>
        <taxon>Mollusca</taxon>
        <taxon>Bivalvia</taxon>
        <taxon>Autobranchia</taxon>
        <taxon>Pteriomorphia</taxon>
        <taxon>Ostreida</taxon>
        <taxon>Ostreoidea</taxon>
        <taxon>Ostreidae</taxon>
        <taxon>Crassostrea</taxon>
    </lineage>
</organism>
<keyword evidence="3" id="KW-1185">Reference proteome</keyword>
<dbReference type="Pfam" id="PF00643">
    <property type="entry name" value="zf-B_box"/>
    <property type="match status" value="1"/>
</dbReference>
<evidence type="ECO:0000313" key="4">
    <source>
        <dbReference type="RefSeq" id="XP_022286373.1"/>
    </source>
</evidence>
<protein>
    <submittedName>
        <fullName evidence="4">Uncharacterized protein LOC111099225</fullName>
    </submittedName>
</protein>
<sequence>MSVDINYVSLLSENSGDALKTCVQHSAQPLNRFCNSCKVLVCDLCWNEQHADHEQSDVMEVAGALRNKLAQRMEYIRKTVIPQLKENSQEIEMNRQEYLKHGAYLRLEITDRTKHLKSQLDLTCESILNELNEREEKDMTSLESSALTTKEELNQFAALLSACESAIREENDKLFIKYAQEINTKLPSMNHPKPFQSLRPPTFVSTDSINRNAIEKLYGYLQQENSSVAIGTERVIQKQETANHVKVIIGHVMTLNLTNNDAAYCIRTLPNGHAWVGTGAQSVRLVNLKGEILNEVFLDFYPYNLAILGDSLLLSNGQSIKSIQNGQLTDFYNAAPFFSQGICRTKDNEILVCLAKRDGGKILRLDGNGKILQKIQFNANGSHLYRSPTKVSESPLNGDICVADSAENSVIVVDKTGAFRFSYRGLEGDSFSPFYVTHDSFGNILIGDNSHFRIHLVDKDGVFLQHLLTVEDGLYSPWGLDVDENQNLWVGTLSSKIWIVEYIG</sequence>
<dbReference type="PANTHER" id="PTHR25462">
    <property type="entry name" value="BONUS, ISOFORM C-RELATED"/>
    <property type="match status" value="1"/>
</dbReference>
<dbReference type="PROSITE" id="PS50119">
    <property type="entry name" value="ZF_BBOX"/>
    <property type="match status" value="1"/>
</dbReference>
<dbReference type="InterPro" id="IPR011042">
    <property type="entry name" value="6-blade_b-propeller_TolB-like"/>
</dbReference>
<evidence type="ECO:0000313" key="3">
    <source>
        <dbReference type="Proteomes" id="UP000694844"/>
    </source>
</evidence>
<accession>A0A8B8A6T9</accession>
<dbReference type="GO" id="GO:0008270">
    <property type="term" value="F:zinc ion binding"/>
    <property type="evidence" value="ECO:0007669"/>
    <property type="project" value="UniProtKB-KW"/>
</dbReference>
<dbReference type="Gene3D" id="3.30.160.60">
    <property type="entry name" value="Classic Zinc Finger"/>
    <property type="match status" value="1"/>
</dbReference>
<dbReference type="CDD" id="cd19756">
    <property type="entry name" value="Bbox2"/>
    <property type="match status" value="1"/>
</dbReference>
<dbReference type="SUPFAM" id="SSF63829">
    <property type="entry name" value="Calcium-dependent phosphotriesterase"/>
    <property type="match status" value="1"/>
</dbReference>
<dbReference type="Gene3D" id="2.120.10.30">
    <property type="entry name" value="TolB, C-terminal domain"/>
    <property type="match status" value="1"/>
</dbReference>
<reference evidence="4" key="1">
    <citation type="submission" date="2025-08" db="UniProtKB">
        <authorList>
            <consortium name="RefSeq"/>
        </authorList>
    </citation>
    <scope>IDENTIFICATION</scope>
    <source>
        <tissue evidence="4">Whole sample</tissue>
    </source>
</reference>
<dbReference type="GeneID" id="111099225"/>
<gene>
    <name evidence="4" type="primary">LOC111099225</name>
</gene>
<dbReference type="RefSeq" id="XP_022286373.1">
    <property type="nucleotide sequence ID" value="XM_022430665.1"/>
</dbReference>
<keyword evidence="1" id="KW-0862">Zinc</keyword>
<evidence type="ECO:0000259" key="2">
    <source>
        <dbReference type="PROSITE" id="PS50119"/>
    </source>
</evidence>